<dbReference type="PANTHER" id="PTHR34473:SF3">
    <property type="entry name" value="TRANSMEMBRANE PROTEIN-RELATED"/>
    <property type="match status" value="1"/>
</dbReference>
<keyword evidence="1" id="KW-0812">Transmembrane</keyword>
<feature type="domain" description="YdbS-like PH" evidence="2">
    <location>
        <begin position="75"/>
        <end position="153"/>
    </location>
</feature>
<dbReference type="InterPro" id="IPR005182">
    <property type="entry name" value="YdbS-like_PH"/>
</dbReference>
<keyword evidence="1" id="KW-1133">Transmembrane helix</keyword>
<dbReference type="Proteomes" id="UP000010843">
    <property type="component" value="Chromosome"/>
</dbReference>
<dbReference type="eggNOG" id="arCOG04622">
    <property type="taxonomic scope" value="Archaea"/>
</dbReference>
<dbReference type="OrthoDB" id="203444at2157"/>
<gene>
    <name evidence="3" type="ordered locus">Natpe_0365</name>
</gene>
<name>L0JID0_NATP1</name>
<dbReference type="EMBL" id="CP003372">
    <property type="protein sequence ID" value="AGB30297.1"/>
    <property type="molecule type" value="Genomic_DNA"/>
</dbReference>
<dbReference type="AlphaFoldDB" id="L0JID0"/>
<evidence type="ECO:0000313" key="4">
    <source>
        <dbReference type="Proteomes" id="UP000010843"/>
    </source>
</evidence>
<evidence type="ECO:0000259" key="2">
    <source>
        <dbReference type="Pfam" id="PF03703"/>
    </source>
</evidence>
<organism evidence="3 4">
    <name type="scientific">Natrinema pellirubrum (strain DSM 15624 / CIP 106293 / JCM 10476 / NCIMB 786 / 157)</name>
    <dbReference type="NCBI Taxonomy" id="797303"/>
    <lineage>
        <taxon>Archaea</taxon>
        <taxon>Methanobacteriati</taxon>
        <taxon>Methanobacteriota</taxon>
        <taxon>Stenosarchaea group</taxon>
        <taxon>Halobacteria</taxon>
        <taxon>Halobacteriales</taxon>
        <taxon>Natrialbaceae</taxon>
        <taxon>Natrinema</taxon>
    </lineage>
</organism>
<dbReference type="RefSeq" id="WP_015298690.1">
    <property type="nucleotide sequence ID" value="NZ_AOIE01000025.1"/>
</dbReference>
<evidence type="ECO:0000256" key="1">
    <source>
        <dbReference type="SAM" id="Phobius"/>
    </source>
</evidence>
<sequence>MDVLAGPSASPSNTRVETTMNRLHPSVRVVWGVKWILFGVGVGIVTSFVTGFDTHVISIVTVTSIIGIAVASLRYRAFRYELRDDGIYLRRGILTQKETVIPVGSVQQIDVDKPLLDRPFGLVHVQIYTAGTFGGRSTIPGIKLDTAIDLANRLDRLARGNSDI</sequence>
<reference evidence="4" key="1">
    <citation type="submission" date="2012-02" db="EMBL/GenBank/DDBJ databases">
        <title>Complete sequence of chromosome of Natrinema pellirubrum DSM 15624.</title>
        <authorList>
            <person name="Lucas S."/>
            <person name="Han J."/>
            <person name="Lapidus A."/>
            <person name="Cheng J.-F."/>
            <person name="Goodwin L."/>
            <person name="Pitluck S."/>
            <person name="Peters L."/>
            <person name="Teshima H."/>
            <person name="Detter J.C."/>
            <person name="Han C."/>
            <person name="Tapia R."/>
            <person name="Land M."/>
            <person name="Hauser L."/>
            <person name="Kyrpides N."/>
            <person name="Ivanova N."/>
            <person name="Pagani I."/>
            <person name="Sproer C."/>
            <person name="Anderson I."/>
            <person name="Woyke T."/>
        </authorList>
    </citation>
    <scope>NUCLEOTIDE SEQUENCE [LARGE SCALE GENOMIC DNA]</scope>
    <source>
        <strain evidence="4">DSM 15624 / JCM 10476 / NCIMB 786</strain>
    </source>
</reference>
<dbReference type="KEGG" id="npe:Natpe_0365"/>
<protein>
    <recommendedName>
        <fullName evidence="2">YdbS-like PH domain-containing protein</fullName>
    </recommendedName>
</protein>
<keyword evidence="1" id="KW-0472">Membrane</keyword>
<dbReference type="PANTHER" id="PTHR34473">
    <property type="entry name" value="UPF0699 TRANSMEMBRANE PROTEIN YDBS"/>
    <property type="match status" value="1"/>
</dbReference>
<proteinExistence type="predicted"/>
<dbReference type="Pfam" id="PF03703">
    <property type="entry name" value="bPH_2"/>
    <property type="match status" value="1"/>
</dbReference>
<accession>L0JID0</accession>
<evidence type="ECO:0000313" key="3">
    <source>
        <dbReference type="EMBL" id="AGB30297.1"/>
    </source>
</evidence>
<feature type="transmembrane region" description="Helical" evidence="1">
    <location>
        <begin position="55"/>
        <end position="73"/>
    </location>
</feature>
<dbReference type="STRING" id="797303.Natpe_0365"/>
<feature type="transmembrane region" description="Helical" evidence="1">
    <location>
        <begin position="29"/>
        <end position="49"/>
    </location>
</feature>
<dbReference type="HOGENOM" id="CLU_104197_2_1_2"/>